<sequence length="124" mass="12704">MKRITYAGGSLITGSAVAEALLTFATGVAGDAGSVAVEIPVLESDGTTTTHTLLLGPGTQIDVSDADPLSAEDEEARLFPVPDLPQIGIVAVSKPSPQAEKDAAAFNREVANIENGLNEEESRG</sequence>
<dbReference type="Proteomes" id="UP000198701">
    <property type="component" value="Unassembled WGS sequence"/>
</dbReference>
<evidence type="ECO:0000313" key="1">
    <source>
        <dbReference type="EMBL" id="SDK34424.1"/>
    </source>
</evidence>
<organism evidence="1 2">
    <name type="scientific">Cryobacterium psychrotolerans</name>
    <dbReference type="NCBI Taxonomy" id="386301"/>
    <lineage>
        <taxon>Bacteria</taxon>
        <taxon>Bacillati</taxon>
        <taxon>Actinomycetota</taxon>
        <taxon>Actinomycetes</taxon>
        <taxon>Micrococcales</taxon>
        <taxon>Microbacteriaceae</taxon>
        <taxon>Cryobacterium</taxon>
    </lineage>
</organism>
<dbReference type="RefSeq" id="WP_092322541.1">
    <property type="nucleotide sequence ID" value="NZ_FNFU01000005.1"/>
</dbReference>
<reference evidence="1 2" key="1">
    <citation type="submission" date="2016-10" db="EMBL/GenBank/DDBJ databases">
        <authorList>
            <person name="de Groot N.N."/>
        </authorList>
    </citation>
    <scope>NUCLEOTIDE SEQUENCE [LARGE SCALE GENOMIC DNA]</scope>
    <source>
        <strain evidence="1 2">CGMCC 1.5382</strain>
    </source>
</reference>
<proteinExistence type="predicted"/>
<dbReference type="STRING" id="386301.SAMN05216282_10549"/>
<dbReference type="EMBL" id="FNFU01000005">
    <property type="protein sequence ID" value="SDK34424.1"/>
    <property type="molecule type" value="Genomic_DNA"/>
</dbReference>
<name>A0A1G9B5P6_9MICO</name>
<protein>
    <submittedName>
        <fullName evidence="1">Uncharacterized protein</fullName>
    </submittedName>
</protein>
<gene>
    <name evidence="1" type="ORF">SAMN05216282_10549</name>
</gene>
<dbReference type="AlphaFoldDB" id="A0A1G9B5P6"/>
<dbReference type="OrthoDB" id="5119511at2"/>
<keyword evidence="2" id="KW-1185">Reference proteome</keyword>
<evidence type="ECO:0000313" key="2">
    <source>
        <dbReference type="Proteomes" id="UP000198701"/>
    </source>
</evidence>
<accession>A0A1G9B5P6</accession>